<dbReference type="InterPro" id="IPR011662">
    <property type="entry name" value="Secretin/TonB_short_N"/>
</dbReference>
<dbReference type="InterPro" id="IPR010105">
    <property type="entry name" value="TonB_sidphr_rcpt"/>
</dbReference>
<dbReference type="GO" id="GO:0009279">
    <property type="term" value="C:cell outer membrane"/>
    <property type="evidence" value="ECO:0007669"/>
    <property type="project" value="UniProtKB-SubCell"/>
</dbReference>
<dbReference type="GO" id="GO:0015344">
    <property type="term" value="F:siderophore uptake transmembrane transporter activity"/>
    <property type="evidence" value="ECO:0007669"/>
    <property type="project" value="TreeGrafter"/>
</dbReference>
<keyword evidence="10 15" id="KW-0798">TonB box</keyword>
<dbReference type="Pfam" id="PF07660">
    <property type="entry name" value="STN"/>
    <property type="match status" value="1"/>
</dbReference>
<evidence type="ECO:0000256" key="1">
    <source>
        <dbReference type="ARBA" id="ARBA00004571"/>
    </source>
</evidence>
<dbReference type="InterPro" id="IPR039426">
    <property type="entry name" value="TonB-dep_rcpt-like"/>
</dbReference>
<dbReference type="Gene3D" id="2.40.170.20">
    <property type="entry name" value="TonB-dependent receptor, beta-barrel domain"/>
    <property type="match status" value="1"/>
</dbReference>
<keyword evidence="7" id="KW-0732">Signal</keyword>
<evidence type="ECO:0000256" key="12">
    <source>
        <dbReference type="ARBA" id="ARBA00023170"/>
    </source>
</evidence>
<evidence type="ECO:0000256" key="15">
    <source>
        <dbReference type="RuleBase" id="RU003357"/>
    </source>
</evidence>
<dbReference type="SUPFAM" id="SSF56935">
    <property type="entry name" value="Porins"/>
    <property type="match status" value="1"/>
</dbReference>
<evidence type="ECO:0000256" key="5">
    <source>
        <dbReference type="ARBA" id="ARBA00022496"/>
    </source>
</evidence>
<dbReference type="InterPro" id="IPR036942">
    <property type="entry name" value="Beta-barrel_TonB_sf"/>
</dbReference>
<evidence type="ECO:0000256" key="2">
    <source>
        <dbReference type="ARBA" id="ARBA00009810"/>
    </source>
</evidence>
<dbReference type="EMBL" id="QEXO01000003">
    <property type="protein sequence ID" value="PWE13925.1"/>
    <property type="molecule type" value="Genomic_DNA"/>
</dbReference>
<evidence type="ECO:0000313" key="17">
    <source>
        <dbReference type="EMBL" id="PWE13925.1"/>
    </source>
</evidence>
<dbReference type="CDD" id="cd01347">
    <property type="entry name" value="ligand_gated_channel"/>
    <property type="match status" value="1"/>
</dbReference>
<dbReference type="GO" id="GO:0015891">
    <property type="term" value="P:siderophore transport"/>
    <property type="evidence" value="ECO:0007669"/>
    <property type="project" value="InterPro"/>
</dbReference>
<keyword evidence="13 14" id="KW-0998">Cell outer membrane</keyword>
<keyword evidence="6 14" id="KW-0812">Transmembrane</keyword>
<keyword evidence="11 14" id="KW-0472">Membrane</keyword>
<evidence type="ECO:0000256" key="7">
    <source>
        <dbReference type="ARBA" id="ARBA00022729"/>
    </source>
</evidence>
<evidence type="ECO:0000256" key="11">
    <source>
        <dbReference type="ARBA" id="ARBA00023136"/>
    </source>
</evidence>
<dbReference type="Pfam" id="PF00593">
    <property type="entry name" value="TonB_dep_Rec_b-barrel"/>
    <property type="match status" value="1"/>
</dbReference>
<keyword evidence="12 17" id="KW-0675">Receptor</keyword>
<dbReference type="Gene3D" id="3.55.50.30">
    <property type="match status" value="1"/>
</dbReference>
<keyword evidence="5" id="KW-0410">Iron transport</keyword>
<feature type="domain" description="Secretin/TonB short N-terminal" evidence="16">
    <location>
        <begin position="68"/>
        <end position="118"/>
    </location>
</feature>
<dbReference type="NCBIfam" id="TIGR01783">
    <property type="entry name" value="TonB-siderophor"/>
    <property type="match status" value="1"/>
</dbReference>
<dbReference type="PROSITE" id="PS52016">
    <property type="entry name" value="TONB_DEPENDENT_REC_3"/>
    <property type="match status" value="1"/>
</dbReference>
<evidence type="ECO:0000259" key="16">
    <source>
        <dbReference type="SMART" id="SM00965"/>
    </source>
</evidence>
<organism evidence="17 18">
    <name type="scientific">Alcaligenes faecalis</name>
    <dbReference type="NCBI Taxonomy" id="511"/>
    <lineage>
        <taxon>Bacteria</taxon>
        <taxon>Pseudomonadati</taxon>
        <taxon>Pseudomonadota</taxon>
        <taxon>Betaproteobacteria</taxon>
        <taxon>Burkholderiales</taxon>
        <taxon>Alcaligenaceae</taxon>
        <taxon>Alcaligenes</taxon>
    </lineage>
</organism>
<dbReference type="AlphaFoldDB" id="A0A2U2BIT0"/>
<evidence type="ECO:0000256" key="14">
    <source>
        <dbReference type="PROSITE-ProRule" id="PRU01360"/>
    </source>
</evidence>
<dbReference type="FunFam" id="2.170.130.10:FF:000010">
    <property type="entry name" value="Ferripyoverdine receptor"/>
    <property type="match status" value="1"/>
</dbReference>
<dbReference type="Pfam" id="PF07715">
    <property type="entry name" value="Plug"/>
    <property type="match status" value="1"/>
</dbReference>
<keyword evidence="8" id="KW-0408">Iron</keyword>
<evidence type="ECO:0000256" key="9">
    <source>
        <dbReference type="ARBA" id="ARBA00023065"/>
    </source>
</evidence>
<evidence type="ECO:0000256" key="3">
    <source>
        <dbReference type="ARBA" id="ARBA00022448"/>
    </source>
</evidence>
<evidence type="ECO:0000256" key="6">
    <source>
        <dbReference type="ARBA" id="ARBA00022692"/>
    </source>
</evidence>
<evidence type="ECO:0000256" key="10">
    <source>
        <dbReference type="ARBA" id="ARBA00023077"/>
    </source>
</evidence>
<keyword evidence="4 14" id="KW-1134">Transmembrane beta strand</keyword>
<dbReference type="InterPro" id="IPR012910">
    <property type="entry name" value="Plug_dom"/>
</dbReference>
<dbReference type="InterPro" id="IPR000531">
    <property type="entry name" value="Beta-barrel_TonB"/>
</dbReference>
<comment type="similarity">
    <text evidence="2 14 15">Belongs to the TonB-dependent receptor family.</text>
</comment>
<evidence type="ECO:0000256" key="8">
    <source>
        <dbReference type="ARBA" id="ARBA00023004"/>
    </source>
</evidence>
<dbReference type="STRING" id="511.UZ73_12665"/>
<keyword evidence="9" id="KW-0406">Ion transport</keyword>
<evidence type="ECO:0000256" key="13">
    <source>
        <dbReference type="ARBA" id="ARBA00023237"/>
    </source>
</evidence>
<dbReference type="PANTHER" id="PTHR32552">
    <property type="entry name" value="FERRICHROME IRON RECEPTOR-RELATED"/>
    <property type="match status" value="1"/>
</dbReference>
<evidence type="ECO:0000313" key="18">
    <source>
        <dbReference type="Proteomes" id="UP000245216"/>
    </source>
</evidence>
<name>A0A2U2BIT0_ALCFA</name>
<sequence length="802" mass="87425">MLDTQAIPSAAARRGTTSIGLNALAFSLFLALGLHAPHAWAQETPVAISIAAQPLEAALEKLGAQAGLQIFYLPEAVKGMTAPSVSGSLTADQALSRLLAGTGLEFRRKGKNVSLTRPVQGEATQLAPVRVVGRDLSTEGSGSYAVQATTAATGLRLSPRETPQSVSVITRQQMEDMNLTTLGESFKSVTGIATSMSDIDRTDIHSRGFYVDTYQYDGVSIATQNDFFGTSNFDPILYDRIEIVRGATGLMTGAGNPGASVNIVRKRATSDVFTGTASVGIGSWDQHRGTIDLSTPLNKDGTVRARVAGMMEERDSYIDRYHTRNRAWLATAEADLTADTTVRVGVEHQAKRPTGVTWGGLPTLDNKGGDLDWRRSFSVGADWTRWDTTSNTFYAGIDHRFSNGWSLKANVSRLESEYDSKLVYLMGHPDPVTGLGMTSLLNNSHQEFDQNSASLELSGPFEAFGQEHEAFVGVMGSKSNYRYGNHAPQGNTPVGNVFEWDGSYPEPVWGNFQLLGEQETRQNAVYGALRLSLSDSLKLIVGGRQTNWKRESGDDTMNHHVFTPYAGLLYDFTENFTAYLSYTDIFQPQTYRDASGGYLDPVQGKSYELGLKSEHFDGKLNTSLALFRIEQDNVAEKDGDRTVPGSSDFAYRGAKGVTSEGFELQASGEIQPGWQVSAGFSRNLVRNAEGGPFKTSEPQNLANLQTSYLVPGTEGKLTVGGGVQWRSHVYVDRTVAPNLSARREQGSVLLANVMAHYRFSPSLSAQLNVNNLFDKKYVDLTEDSQGFYGAPQKIMLTMKYQF</sequence>
<comment type="caution">
    <text evidence="17">The sequence shown here is derived from an EMBL/GenBank/DDBJ whole genome shotgun (WGS) entry which is preliminary data.</text>
</comment>
<protein>
    <submittedName>
        <fullName evidence="17">TonB-dependent siderophore receptor</fullName>
    </submittedName>
</protein>
<dbReference type="PANTHER" id="PTHR32552:SF74">
    <property type="entry name" value="HYDROXAMATE SIDEROPHORE RECEPTOR FHUE"/>
    <property type="match status" value="1"/>
</dbReference>
<gene>
    <name evidence="17" type="ORF">DF183_12245</name>
</gene>
<reference evidence="17 18" key="2">
    <citation type="submission" date="2018-05" db="EMBL/GenBank/DDBJ databases">
        <authorList>
            <person name="Lanie J.A."/>
            <person name="Ng W.-L."/>
            <person name="Kazmierczak K.M."/>
            <person name="Andrzejewski T.M."/>
            <person name="Davidsen T.M."/>
            <person name="Wayne K.J."/>
            <person name="Tettelin H."/>
            <person name="Glass J.I."/>
            <person name="Rusch D."/>
            <person name="Podicherti R."/>
            <person name="Tsui H.-C.T."/>
            <person name="Winkler M.E."/>
        </authorList>
    </citation>
    <scope>NUCLEOTIDE SEQUENCE [LARGE SCALE GENOMIC DNA]</scope>
    <source>
        <strain evidence="17 18">YBY</strain>
    </source>
</reference>
<comment type="subcellular location">
    <subcellularLocation>
        <location evidence="1 14">Cell outer membrane</location>
        <topology evidence="1 14">Multi-pass membrane protein</topology>
    </subcellularLocation>
</comment>
<proteinExistence type="inferred from homology"/>
<accession>A0A2U2BIT0</accession>
<dbReference type="GO" id="GO:0038023">
    <property type="term" value="F:signaling receptor activity"/>
    <property type="evidence" value="ECO:0007669"/>
    <property type="project" value="InterPro"/>
</dbReference>
<keyword evidence="3 14" id="KW-0813">Transport</keyword>
<dbReference type="Gene3D" id="2.170.130.10">
    <property type="entry name" value="TonB-dependent receptor, plug domain"/>
    <property type="match status" value="1"/>
</dbReference>
<dbReference type="SMART" id="SM00965">
    <property type="entry name" value="STN"/>
    <property type="match status" value="1"/>
</dbReference>
<evidence type="ECO:0000256" key="4">
    <source>
        <dbReference type="ARBA" id="ARBA00022452"/>
    </source>
</evidence>
<dbReference type="Proteomes" id="UP000245216">
    <property type="component" value="Unassembled WGS sequence"/>
</dbReference>
<reference evidence="17 18" key="1">
    <citation type="submission" date="2018-05" db="EMBL/GenBank/DDBJ databases">
        <title>Genome Sequence of an Efficient Indole-Degrading Bacterium, Alcaligenes sp.YBY.</title>
        <authorList>
            <person name="Yang B."/>
        </authorList>
    </citation>
    <scope>NUCLEOTIDE SEQUENCE [LARGE SCALE GENOMIC DNA]</scope>
    <source>
        <strain evidence="17 18">YBY</strain>
    </source>
</reference>
<dbReference type="InterPro" id="IPR037066">
    <property type="entry name" value="Plug_dom_sf"/>
</dbReference>